<feature type="domain" description="G-protein coupled receptors family 1 profile" evidence="11">
    <location>
        <begin position="40"/>
        <end position="179"/>
    </location>
</feature>
<sequence length="179" mass="19732">MSFVHVVIDPRVWIQVFLDRPEEVLTPWRMNKSFVPIVVTHAVTFLVGVAGNSVVIATWAGLRPSPTCAFLVSLAAADLLLLLVYVPLETLQYFVVTWDAGGAICKLSSYVEMLSGMASVLNLTAVSFERFLVIAFPMRARRLCTLNRCRQGLVLIWLLALVLSAPVLATKVGPTYILL</sequence>
<protein>
    <recommendedName>
        <fullName evidence="11">G-protein coupled receptors family 1 profile domain-containing protein</fullName>
    </recommendedName>
</protein>
<gene>
    <name evidence="12" type="ORF">LAZ67_23001415</name>
</gene>
<proteinExistence type="inferred from homology"/>
<reference evidence="12 13" key="1">
    <citation type="submission" date="2022-03" db="EMBL/GenBank/DDBJ databases">
        <title>A chromosomal length assembly of Cordylochernes scorpioides.</title>
        <authorList>
            <person name="Zeh D."/>
            <person name="Zeh J."/>
        </authorList>
    </citation>
    <scope>NUCLEOTIDE SEQUENCE [LARGE SCALE GENOMIC DNA]</scope>
    <source>
        <strain evidence="12">IN4F17</strain>
        <tissue evidence="12">Whole Body</tissue>
    </source>
</reference>
<keyword evidence="3 9" id="KW-0812">Transmembrane</keyword>
<feature type="transmembrane region" description="Helical" evidence="10">
    <location>
        <begin position="152"/>
        <end position="169"/>
    </location>
</feature>
<feature type="transmembrane region" description="Helical" evidence="10">
    <location>
        <begin position="69"/>
        <end position="88"/>
    </location>
</feature>
<evidence type="ECO:0000259" key="11">
    <source>
        <dbReference type="PROSITE" id="PS50262"/>
    </source>
</evidence>
<evidence type="ECO:0000256" key="9">
    <source>
        <dbReference type="RuleBase" id="RU000688"/>
    </source>
</evidence>
<dbReference type="Proteomes" id="UP001235939">
    <property type="component" value="Chromosome 23"/>
</dbReference>
<organism evidence="12 13">
    <name type="scientific">Cordylochernes scorpioides</name>
    <dbReference type="NCBI Taxonomy" id="51811"/>
    <lineage>
        <taxon>Eukaryota</taxon>
        <taxon>Metazoa</taxon>
        <taxon>Ecdysozoa</taxon>
        <taxon>Arthropoda</taxon>
        <taxon>Chelicerata</taxon>
        <taxon>Arachnida</taxon>
        <taxon>Pseudoscorpiones</taxon>
        <taxon>Cheliferoidea</taxon>
        <taxon>Chernetidae</taxon>
        <taxon>Cordylochernes</taxon>
    </lineage>
</organism>
<dbReference type="SUPFAM" id="SSF81321">
    <property type="entry name" value="Family A G protein-coupled receptor-like"/>
    <property type="match status" value="1"/>
</dbReference>
<evidence type="ECO:0000256" key="2">
    <source>
        <dbReference type="ARBA" id="ARBA00010663"/>
    </source>
</evidence>
<feature type="transmembrane region" description="Helical" evidence="10">
    <location>
        <begin position="120"/>
        <end position="140"/>
    </location>
</feature>
<dbReference type="InterPro" id="IPR000276">
    <property type="entry name" value="GPCR_Rhodpsn"/>
</dbReference>
<keyword evidence="4 10" id="KW-1133">Transmembrane helix</keyword>
<evidence type="ECO:0000256" key="3">
    <source>
        <dbReference type="ARBA" id="ARBA00022692"/>
    </source>
</evidence>
<dbReference type="PRINTS" id="PR00237">
    <property type="entry name" value="GPCRRHODOPSN"/>
</dbReference>
<dbReference type="PROSITE" id="PS50262">
    <property type="entry name" value="G_PROTEIN_RECEP_F1_2"/>
    <property type="match status" value="1"/>
</dbReference>
<evidence type="ECO:0000256" key="7">
    <source>
        <dbReference type="ARBA" id="ARBA00023170"/>
    </source>
</evidence>
<dbReference type="PANTHER" id="PTHR24243:SF233">
    <property type="entry name" value="THYROTROPIN-RELEASING HORMONE RECEPTOR"/>
    <property type="match status" value="1"/>
</dbReference>
<keyword evidence="13" id="KW-1185">Reference proteome</keyword>
<evidence type="ECO:0000313" key="12">
    <source>
        <dbReference type="EMBL" id="UYV83540.1"/>
    </source>
</evidence>
<evidence type="ECO:0000256" key="8">
    <source>
        <dbReference type="ARBA" id="ARBA00023224"/>
    </source>
</evidence>
<evidence type="ECO:0000256" key="10">
    <source>
        <dbReference type="SAM" id="Phobius"/>
    </source>
</evidence>
<evidence type="ECO:0000256" key="6">
    <source>
        <dbReference type="ARBA" id="ARBA00023136"/>
    </source>
</evidence>
<comment type="similarity">
    <text evidence="2 9">Belongs to the G-protein coupled receptor 1 family.</text>
</comment>
<evidence type="ECO:0000256" key="5">
    <source>
        <dbReference type="ARBA" id="ARBA00023040"/>
    </source>
</evidence>
<dbReference type="PANTHER" id="PTHR24243">
    <property type="entry name" value="G-PROTEIN COUPLED RECEPTOR"/>
    <property type="match status" value="1"/>
</dbReference>
<accession>A0ABY6LUX6</accession>
<name>A0ABY6LUX6_9ARAC</name>
<keyword evidence="6 10" id="KW-0472">Membrane</keyword>
<dbReference type="PROSITE" id="PS00237">
    <property type="entry name" value="G_PROTEIN_RECEP_F1_1"/>
    <property type="match status" value="1"/>
</dbReference>
<keyword evidence="8 9" id="KW-0807">Transducer</keyword>
<dbReference type="Gene3D" id="1.20.1070.10">
    <property type="entry name" value="Rhodopsin 7-helix transmembrane proteins"/>
    <property type="match status" value="1"/>
</dbReference>
<keyword evidence="5 9" id="KW-0297">G-protein coupled receptor</keyword>
<feature type="transmembrane region" description="Helical" evidence="10">
    <location>
        <begin position="34"/>
        <end position="62"/>
    </location>
</feature>
<dbReference type="EMBL" id="CP092885">
    <property type="protein sequence ID" value="UYV83540.1"/>
    <property type="molecule type" value="Genomic_DNA"/>
</dbReference>
<evidence type="ECO:0000256" key="1">
    <source>
        <dbReference type="ARBA" id="ARBA00004141"/>
    </source>
</evidence>
<comment type="subcellular location">
    <subcellularLocation>
        <location evidence="1">Membrane</location>
        <topology evidence="1">Multi-pass membrane protein</topology>
    </subcellularLocation>
</comment>
<keyword evidence="7 9" id="KW-0675">Receptor</keyword>
<dbReference type="Pfam" id="PF00001">
    <property type="entry name" value="7tm_1"/>
    <property type="match status" value="1"/>
</dbReference>
<evidence type="ECO:0000256" key="4">
    <source>
        <dbReference type="ARBA" id="ARBA00022989"/>
    </source>
</evidence>
<evidence type="ECO:0000313" key="13">
    <source>
        <dbReference type="Proteomes" id="UP001235939"/>
    </source>
</evidence>
<dbReference type="InterPro" id="IPR017452">
    <property type="entry name" value="GPCR_Rhodpsn_7TM"/>
</dbReference>